<dbReference type="AlphaFoldDB" id="A0A1V5SDU7"/>
<dbReference type="Proteomes" id="UP000485367">
    <property type="component" value="Unassembled WGS sequence"/>
</dbReference>
<dbReference type="SUPFAM" id="SSF53756">
    <property type="entry name" value="UDP-Glycosyltransferase/glycogen phosphorylase"/>
    <property type="match status" value="1"/>
</dbReference>
<proteinExistence type="predicted"/>
<organism evidence="1">
    <name type="scientific">candidate division WS2 bacterium ADurb.Bin280</name>
    <dbReference type="NCBI Taxonomy" id="1852829"/>
    <lineage>
        <taxon>Bacteria</taxon>
        <taxon>candidate division WS2</taxon>
    </lineage>
</organism>
<evidence type="ECO:0000313" key="1">
    <source>
        <dbReference type="EMBL" id="OQA52655.1"/>
    </source>
</evidence>
<name>A0A1V5SDU7_9BACT</name>
<comment type="caution">
    <text evidence="1">The sequence shown here is derived from an EMBL/GenBank/DDBJ whole genome shotgun (WGS) entry which is preliminary data.</text>
</comment>
<dbReference type="GO" id="GO:0016740">
    <property type="term" value="F:transferase activity"/>
    <property type="evidence" value="ECO:0007669"/>
    <property type="project" value="UniProtKB-KW"/>
</dbReference>
<sequence>MLYISDFYAKREAVSNQIEILRSKTNSYLFSAARFLKQEPLSADDIKNKKFILTETGYTLLLPIIARVTRNGIHYFEEEPSGKMREIFNKSNSNLYISMYRRPNQDYVQHLRGYKNLKKVFVELPEHREIMIKNGIRANMVKVFRTPSLFSVKKSRKVFNPDNIQILFASWNNAEGNPLEDRGINFLLKMLRKDTRLNLTVMPRDDMLEAFNKQVDKLGVKSRVKMKWPANKSQLKSIFDESDFIAFPPKRKISKDVPNSIIDGLSLGKPAIISNVIDFSAVVREKRMGIVINDFDTFRLEVGKEEYSNMSNNSVKYSELHSVSNYSKIIEEYL</sequence>
<dbReference type="Gene3D" id="3.40.50.2000">
    <property type="entry name" value="Glycogen Phosphorylase B"/>
    <property type="match status" value="1"/>
</dbReference>
<gene>
    <name evidence="1" type="ORF">BWY43_00388</name>
</gene>
<dbReference type="EMBL" id="MWBO01000025">
    <property type="protein sequence ID" value="OQA52655.1"/>
    <property type="molecule type" value="Genomic_DNA"/>
</dbReference>
<protein>
    <submittedName>
        <fullName evidence="1">Glycosyl transferases group 1</fullName>
    </submittedName>
</protein>
<reference evidence="1" key="1">
    <citation type="submission" date="2017-02" db="EMBL/GenBank/DDBJ databases">
        <title>Delving into the versatile metabolic prowess of the omnipresent phylum Bacteroidetes.</title>
        <authorList>
            <person name="Nobu M.K."/>
            <person name="Mei R."/>
            <person name="Narihiro T."/>
            <person name="Kuroda K."/>
            <person name="Liu W.-T."/>
        </authorList>
    </citation>
    <scope>NUCLEOTIDE SEQUENCE</scope>
    <source>
        <strain evidence="1">ADurb.Bin280</strain>
    </source>
</reference>
<accession>A0A1V5SDU7</accession>
<keyword evidence="1" id="KW-0808">Transferase</keyword>